<organism evidence="1 2">
    <name type="scientific">Araneus ventricosus</name>
    <name type="common">Orbweaver spider</name>
    <name type="synonym">Epeira ventricosa</name>
    <dbReference type="NCBI Taxonomy" id="182803"/>
    <lineage>
        <taxon>Eukaryota</taxon>
        <taxon>Metazoa</taxon>
        <taxon>Ecdysozoa</taxon>
        <taxon>Arthropoda</taxon>
        <taxon>Chelicerata</taxon>
        <taxon>Arachnida</taxon>
        <taxon>Araneae</taxon>
        <taxon>Araneomorphae</taxon>
        <taxon>Entelegynae</taxon>
        <taxon>Araneoidea</taxon>
        <taxon>Araneidae</taxon>
        <taxon>Araneus</taxon>
    </lineage>
</organism>
<evidence type="ECO:0000313" key="1">
    <source>
        <dbReference type="EMBL" id="GBO35845.1"/>
    </source>
</evidence>
<name>A0A4Y2WEF5_ARAVE</name>
<gene>
    <name evidence="1" type="ORF">AVEN_262740_1</name>
</gene>
<dbReference type="EMBL" id="BGPR01059898">
    <property type="protein sequence ID" value="GBO35845.1"/>
    <property type="molecule type" value="Genomic_DNA"/>
</dbReference>
<sequence length="95" mass="10808">MLFRALIPTTVPNFKTTPFFPLFFLRCLDYKPLRPSEAVSGGLEIFLNTDEGLSEAVGFFRLEVRFLELLGDKRGVRGSNHSCQPQFISVRLKGR</sequence>
<accession>A0A4Y2WEF5</accession>
<proteinExistence type="predicted"/>
<comment type="caution">
    <text evidence="1">The sequence shown here is derived from an EMBL/GenBank/DDBJ whole genome shotgun (WGS) entry which is preliminary data.</text>
</comment>
<protein>
    <submittedName>
        <fullName evidence="1">Uncharacterized protein</fullName>
    </submittedName>
</protein>
<dbReference type="Proteomes" id="UP000499080">
    <property type="component" value="Unassembled WGS sequence"/>
</dbReference>
<keyword evidence="2" id="KW-1185">Reference proteome</keyword>
<evidence type="ECO:0000313" key="2">
    <source>
        <dbReference type="Proteomes" id="UP000499080"/>
    </source>
</evidence>
<dbReference type="AlphaFoldDB" id="A0A4Y2WEF5"/>
<reference evidence="1 2" key="1">
    <citation type="journal article" date="2019" name="Sci. Rep.">
        <title>Orb-weaving spider Araneus ventricosus genome elucidates the spidroin gene catalogue.</title>
        <authorList>
            <person name="Kono N."/>
            <person name="Nakamura H."/>
            <person name="Ohtoshi R."/>
            <person name="Moran D.A.P."/>
            <person name="Shinohara A."/>
            <person name="Yoshida Y."/>
            <person name="Fujiwara M."/>
            <person name="Mori M."/>
            <person name="Tomita M."/>
            <person name="Arakawa K."/>
        </authorList>
    </citation>
    <scope>NUCLEOTIDE SEQUENCE [LARGE SCALE GENOMIC DNA]</scope>
</reference>